<dbReference type="SUPFAM" id="SSF54523">
    <property type="entry name" value="Pili subunits"/>
    <property type="match status" value="1"/>
</dbReference>
<dbReference type="PROSITE" id="PS00409">
    <property type="entry name" value="PROKAR_NTER_METHYL"/>
    <property type="match status" value="1"/>
</dbReference>
<evidence type="ECO:0000256" key="6">
    <source>
        <dbReference type="ARBA" id="ARBA00022692"/>
    </source>
</evidence>
<keyword evidence="6 11" id="KW-0812">Transmembrane</keyword>
<evidence type="ECO:0000256" key="11">
    <source>
        <dbReference type="SAM" id="Phobius"/>
    </source>
</evidence>
<evidence type="ECO:0000256" key="1">
    <source>
        <dbReference type="ARBA" id="ARBA00004377"/>
    </source>
</evidence>
<dbReference type="InterPro" id="IPR022346">
    <property type="entry name" value="T2SS_GspH"/>
</dbReference>
<evidence type="ECO:0000259" key="12">
    <source>
        <dbReference type="Pfam" id="PF12019"/>
    </source>
</evidence>
<dbReference type="GO" id="GO:0015628">
    <property type="term" value="P:protein secretion by the type II secretion system"/>
    <property type="evidence" value="ECO:0007669"/>
    <property type="project" value="InterPro"/>
</dbReference>
<dbReference type="Gene3D" id="3.30.700.10">
    <property type="entry name" value="Glycoprotein, Type 4 Pilin"/>
    <property type="match status" value="1"/>
</dbReference>
<evidence type="ECO:0000313" key="14">
    <source>
        <dbReference type="Proteomes" id="UP000198870"/>
    </source>
</evidence>
<dbReference type="GO" id="GO:0015627">
    <property type="term" value="C:type II protein secretion system complex"/>
    <property type="evidence" value="ECO:0007669"/>
    <property type="project" value="InterPro"/>
</dbReference>
<reference evidence="13 14" key="1">
    <citation type="submission" date="2016-10" db="EMBL/GenBank/DDBJ databases">
        <authorList>
            <person name="de Groot N.N."/>
        </authorList>
    </citation>
    <scope>NUCLEOTIDE SEQUENCE [LARGE SCALE GENOMIC DNA]</scope>
    <source>
        <strain evidence="13 14">AA1</strain>
    </source>
</reference>
<sequence length="169" mass="17368">MNSCRLIKHEETTAGGTTGFTLLELMVTVAIVSILAALAAPQFAAWVETSRLKNGSADVRSALVLARSTAIAKNASVVVAFTTGSNSGYTVFVDNGNLVQDSGEDVVKQGKMPSGITVADTELPDEKACFNARGFPADSGIISVTNKEGVKIHNVVLAAAGGVKIEAGS</sequence>
<evidence type="ECO:0000256" key="10">
    <source>
        <dbReference type="ARBA" id="ARBA00030775"/>
    </source>
</evidence>
<proteinExistence type="inferred from homology"/>
<evidence type="ECO:0000313" key="13">
    <source>
        <dbReference type="EMBL" id="SCY81591.1"/>
    </source>
</evidence>
<organism evidence="13 14">
    <name type="scientific">Desulfoluna spongiiphila</name>
    <dbReference type="NCBI Taxonomy" id="419481"/>
    <lineage>
        <taxon>Bacteria</taxon>
        <taxon>Pseudomonadati</taxon>
        <taxon>Thermodesulfobacteriota</taxon>
        <taxon>Desulfobacteria</taxon>
        <taxon>Desulfobacterales</taxon>
        <taxon>Desulfolunaceae</taxon>
        <taxon>Desulfoluna</taxon>
    </lineage>
</organism>
<keyword evidence="7 11" id="KW-1133">Transmembrane helix</keyword>
<feature type="domain" description="General secretion pathway GspH" evidence="12">
    <location>
        <begin position="58"/>
        <end position="161"/>
    </location>
</feature>
<evidence type="ECO:0000256" key="7">
    <source>
        <dbReference type="ARBA" id="ARBA00022989"/>
    </source>
</evidence>
<accession>A0A1G5J0W8</accession>
<dbReference type="RefSeq" id="WP_175470026.1">
    <property type="nucleotide sequence ID" value="NZ_FMUX01000023.1"/>
</dbReference>
<evidence type="ECO:0000256" key="5">
    <source>
        <dbReference type="ARBA" id="ARBA00022519"/>
    </source>
</evidence>
<keyword evidence="3" id="KW-1003">Cell membrane</keyword>
<dbReference type="STRING" id="419481.SAMN05216233_12349"/>
<dbReference type="Pfam" id="PF07963">
    <property type="entry name" value="N_methyl"/>
    <property type="match status" value="1"/>
</dbReference>
<dbReference type="InterPro" id="IPR045584">
    <property type="entry name" value="Pilin-like"/>
</dbReference>
<keyword evidence="4" id="KW-0488">Methylation</keyword>
<keyword evidence="5" id="KW-0997">Cell inner membrane</keyword>
<dbReference type="GO" id="GO:0005886">
    <property type="term" value="C:plasma membrane"/>
    <property type="evidence" value="ECO:0007669"/>
    <property type="project" value="UniProtKB-SubCell"/>
</dbReference>
<dbReference type="AlphaFoldDB" id="A0A1G5J0W8"/>
<comment type="similarity">
    <text evidence="9">Belongs to the GSP H family.</text>
</comment>
<keyword evidence="14" id="KW-1185">Reference proteome</keyword>
<gene>
    <name evidence="13" type="ORF">SAMN05216233_12349</name>
</gene>
<evidence type="ECO:0000256" key="2">
    <source>
        <dbReference type="ARBA" id="ARBA00021549"/>
    </source>
</evidence>
<dbReference type="EMBL" id="FMUX01000023">
    <property type="protein sequence ID" value="SCY81591.1"/>
    <property type="molecule type" value="Genomic_DNA"/>
</dbReference>
<dbReference type="NCBIfam" id="TIGR02532">
    <property type="entry name" value="IV_pilin_GFxxxE"/>
    <property type="match status" value="1"/>
</dbReference>
<keyword evidence="8 11" id="KW-0472">Membrane</keyword>
<protein>
    <recommendedName>
        <fullName evidence="2">Type II secretion system protein H</fullName>
    </recommendedName>
    <alternativeName>
        <fullName evidence="10">General secretion pathway protein H</fullName>
    </alternativeName>
</protein>
<comment type="subcellular location">
    <subcellularLocation>
        <location evidence="1">Cell inner membrane</location>
        <topology evidence="1">Single-pass membrane protein</topology>
    </subcellularLocation>
</comment>
<evidence type="ECO:0000256" key="3">
    <source>
        <dbReference type="ARBA" id="ARBA00022475"/>
    </source>
</evidence>
<dbReference type="Pfam" id="PF12019">
    <property type="entry name" value="GspH"/>
    <property type="match status" value="1"/>
</dbReference>
<evidence type="ECO:0000256" key="8">
    <source>
        <dbReference type="ARBA" id="ARBA00023136"/>
    </source>
</evidence>
<feature type="transmembrane region" description="Helical" evidence="11">
    <location>
        <begin position="25"/>
        <end position="47"/>
    </location>
</feature>
<name>A0A1G5J0W8_9BACT</name>
<dbReference type="Proteomes" id="UP000198870">
    <property type="component" value="Unassembled WGS sequence"/>
</dbReference>
<evidence type="ECO:0000256" key="9">
    <source>
        <dbReference type="ARBA" id="ARBA00025772"/>
    </source>
</evidence>
<evidence type="ECO:0000256" key="4">
    <source>
        <dbReference type="ARBA" id="ARBA00022481"/>
    </source>
</evidence>
<dbReference type="InterPro" id="IPR012902">
    <property type="entry name" value="N_methyl_site"/>
</dbReference>